<dbReference type="InterPro" id="IPR034139">
    <property type="entry name" value="TOPRIM_OLD"/>
</dbReference>
<comment type="caution">
    <text evidence="3">The sequence shown here is derived from an EMBL/GenBank/DDBJ whole genome shotgun (WGS) entry which is preliminary data.</text>
</comment>
<dbReference type="EMBL" id="WMEQ01000008">
    <property type="protein sequence ID" value="MYL34281.1"/>
    <property type="molecule type" value="Genomic_DNA"/>
</dbReference>
<dbReference type="PANTHER" id="PTHR43581:SF4">
    <property type="entry name" value="ATP_GTP PHOSPHATASE"/>
    <property type="match status" value="1"/>
</dbReference>
<feature type="domain" description="OLD protein-like TOPRIM" evidence="2">
    <location>
        <begin position="427"/>
        <end position="489"/>
    </location>
</feature>
<dbReference type="Pfam" id="PF13175">
    <property type="entry name" value="AAA_15"/>
    <property type="match status" value="1"/>
</dbReference>
<dbReference type="SUPFAM" id="SSF52540">
    <property type="entry name" value="P-loop containing nucleoside triphosphate hydrolases"/>
    <property type="match status" value="1"/>
</dbReference>
<dbReference type="PANTHER" id="PTHR43581">
    <property type="entry name" value="ATP/GTP PHOSPHATASE"/>
    <property type="match status" value="1"/>
</dbReference>
<proteinExistence type="predicted"/>
<dbReference type="AlphaFoldDB" id="A0A6I5A3J5"/>
<dbReference type="Proteomes" id="UP000468638">
    <property type="component" value="Unassembled WGS sequence"/>
</dbReference>
<dbReference type="InterPro" id="IPR041685">
    <property type="entry name" value="AAA_GajA/Old/RecF-like"/>
</dbReference>
<dbReference type="Pfam" id="PF20469">
    <property type="entry name" value="OLD-like_TOPRIM"/>
    <property type="match status" value="1"/>
</dbReference>
<gene>
    <name evidence="3" type="ORF">GLW05_11795</name>
</gene>
<evidence type="ECO:0000259" key="2">
    <source>
        <dbReference type="Pfam" id="PF20469"/>
    </source>
</evidence>
<dbReference type="InterPro" id="IPR051396">
    <property type="entry name" value="Bact_Antivir_Def_Nuclease"/>
</dbReference>
<sequence>MEVKFLKITEIKINNFRSIDEAAIRFTEDLMCTVGRNDVGKSNLIKAIETFFSKRSFELSDFPFDSQEGVETEICIHFEDHFNLPEEFKLENKAIFKITYKNISSKITKYIECLKEFIPPEEEELNGYNNIKNIGKSLDVEFPKTKPSDPEEVKKLETRVRNVIEELKGTNVWIDITKKWSEVEEYFPEVITVPAAQDPENEQKMTSDSSAFGSLFRVGIRKLLQQDEEGVQAITFLEEKMKNVNESILNIVEEKLLSQGNTFNLSQQASPLDISKSFSFEMNIEDEHGVKTPLSQRGNGLQRSVLMAIIRAQSDINKKISNPTETQEHLGNTDKYLYLIEEPEAFLHLSAQRDLYYSIKELISDGSQALITTHSTLFMDEGDLDQVVLLLREEGKTSTTQALDIEDVKEDLGEVVQVSQLMTGKVCCLVEGIADVNALKVWFSKLGYNHKELGIYFVDMKGCQNAEYYANVKVIKDFNVNFLILLDTDFHSSERVNTLKSSLINEFNVNENHIFILEKGEIENYFSIDKVEKVLNLNQNSIDEEEYRYDPKLAINNAKNISEEGARKYKEKRDSTKIAKSMEKEEIDHEIVQFINQLVKASGGEVIEG</sequence>
<name>A0A6I5A3J5_9BACI</name>
<organism evidence="3 4">
    <name type="scientific">Pontibacillus yanchengensis</name>
    <dbReference type="NCBI Taxonomy" id="462910"/>
    <lineage>
        <taxon>Bacteria</taxon>
        <taxon>Bacillati</taxon>
        <taxon>Bacillota</taxon>
        <taxon>Bacilli</taxon>
        <taxon>Bacillales</taxon>
        <taxon>Bacillaceae</taxon>
        <taxon>Pontibacillus</taxon>
    </lineage>
</organism>
<dbReference type="InterPro" id="IPR027417">
    <property type="entry name" value="P-loop_NTPase"/>
</dbReference>
<dbReference type="Gene3D" id="3.40.50.300">
    <property type="entry name" value="P-loop containing nucleotide triphosphate hydrolases"/>
    <property type="match status" value="1"/>
</dbReference>
<accession>A0A6I5A3J5</accession>
<reference evidence="3 4" key="1">
    <citation type="submission" date="2019-11" db="EMBL/GenBank/DDBJ databases">
        <title>Genome sequences of 17 halophilic strains isolated from different environments.</title>
        <authorList>
            <person name="Furrow R.E."/>
        </authorList>
    </citation>
    <scope>NUCLEOTIDE SEQUENCE [LARGE SCALE GENOMIC DNA]</scope>
    <source>
        <strain evidence="3 4">22514_16_FS</strain>
    </source>
</reference>
<evidence type="ECO:0000313" key="4">
    <source>
        <dbReference type="Proteomes" id="UP000468638"/>
    </source>
</evidence>
<protein>
    <submittedName>
        <fullName evidence="3">AAA family ATPase</fullName>
    </submittedName>
</protein>
<evidence type="ECO:0000313" key="3">
    <source>
        <dbReference type="EMBL" id="MYL34281.1"/>
    </source>
</evidence>
<evidence type="ECO:0000259" key="1">
    <source>
        <dbReference type="Pfam" id="PF13175"/>
    </source>
</evidence>
<feature type="domain" description="Endonuclease GajA/Old nuclease/RecF-like AAA" evidence="1">
    <location>
        <begin position="7"/>
        <end position="376"/>
    </location>
</feature>